<evidence type="ECO:0000313" key="6">
    <source>
        <dbReference type="Proteomes" id="UP000285301"/>
    </source>
</evidence>
<dbReference type="Proteomes" id="UP000285301">
    <property type="component" value="Unassembled WGS sequence"/>
</dbReference>
<name>A0A3S3PZZ4_9ACAR</name>
<comment type="similarity">
    <text evidence="1">Belongs to the peptidase M13 family.</text>
</comment>
<dbReference type="InterPro" id="IPR000718">
    <property type="entry name" value="Peptidase_M13"/>
</dbReference>
<dbReference type="Gene3D" id="3.40.390.10">
    <property type="entry name" value="Collagenase (Catalytic Domain)"/>
    <property type="match status" value="1"/>
</dbReference>
<dbReference type="EMBL" id="NCKU01010328">
    <property type="protein sequence ID" value="RWS00866.1"/>
    <property type="molecule type" value="Genomic_DNA"/>
</dbReference>
<dbReference type="GO" id="GO:0005886">
    <property type="term" value="C:plasma membrane"/>
    <property type="evidence" value="ECO:0007669"/>
    <property type="project" value="TreeGrafter"/>
</dbReference>
<proteinExistence type="inferred from homology"/>
<dbReference type="GO" id="GO:0016485">
    <property type="term" value="P:protein processing"/>
    <property type="evidence" value="ECO:0007669"/>
    <property type="project" value="TreeGrafter"/>
</dbReference>
<dbReference type="SUPFAM" id="SSF55486">
    <property type="entry name" value="Metalloproteases ('zincins'), catalytic domain"/>
    <property type="match status" value="1"/>
</dbReference>
<dbReference type="PROSITE" id="PS51885">
    <property type="entry name" value="NEPRILYSIN"/>
    <property type="match status" value="1"/>
</dbReference>
<gene>
    <name evidence="5" type="ORF">B4U79_18616</name>
    <name evidence="4" type="ORF">B4U79_18617</name>
</gene>
<reference evidence="4 6" key="1">
    <citation type="journal article" date="2018" name="Gigascience">
        <title>Genomes of trombidid mites reveal novel predicted allergens and laterally-transferred genes associated with secondary metabolism.</title>
        <authorList>
            <person name="Dong X."/>
            <person name="Chaisiri K."/>
            <person name="Xia D."/>
            <person name="Armstrong S.D."/>
            <person name="Fang Y."/>
            <person name="Donnelly M.J."/>
            <person name="Kadowaki T."/>
            <person name="McGarry J.W."/>
            <person name="Darby A.C."/>
            <person name="Makepeace B.L."/>
        </authorList>
    </citation>
    <scope>NUCLEOTIDE SEQUENCE [LARGE SCALE GENOMIC DNA]</scope>
    <source>
        <strain evidence="4">UoL-WK</strain>
    </source>
</reference>
<evidence type="ECO:0000256" key="2">
    <source>
        <dbReference type="SAM" id="Phobius"/>
    </source>
</evidence>
<accession>A0A3S3PZZ4</accession>
<dbReference type="AlphaFoldDB" id="A0A3S3PZZ4"/>
<keyword evidence="2" id="KW-0472">Membrane</keyword>
<evidence type="ECO:0000313" key="4">
    <source>
        <dbReference type="EMBL" id="RWS00866.1"/>
    </source>
</evidence>
<dbReference type="PANTHER" id="PTHR11733:SF241">
    <property type="entry name" value="GH26575P-RELATED"/>
    <property type="match status" value="1"/>
</dbReference>
<feature type="transmembrane region" description="Helical" evidence="2">
    <location>
        <begin position="22"/>
        <end position="39"/>
    </location>
</feature>
<organism evidence="4 6">
    <name type="scientific">Dinothrombium tinctorium</name>
    <dbReference type="NCBI Taxonomy" id="1965070"/>
    <lineage>
        <taxon>Eukaryota</taxon>
        <taxon>Metazoa</taxon>
        <taxon>Ecdysozoa</taxon>
        <taxon>Arthropoda</taxon>
        <taxon>Chelicerata</taxon>
        <taxon>Arachnida</taxon>
        <taxon>Acari</taxon>
        <taxon>Acariformes</taxon>
        <taxon>Trombidiformes</taxon>
        <taxon>Prostigmata</taxon>
        <taxon>Anystina</taxon>
        <taxon>Parasitengona</taxon>
        <taxon>Trombidioidea</taxon>
        <taxon>Trombidiidae</taxon>
        <taxon>Dinothrombium</taxon>
    </lineage>
</organism>
<keyword evidence="2" id="KW-1133">Transmembrane helix</keyword>
<dbReference type="Gene3D" id="1.10.1380.10">
    <property type="entry name" value="Neutral endopeptidase , domain2"/>
    <property type="match status" value="1"/>
</dbReference>
<reference evidence="4" key="2">
    <citation type="submission" date="2018-11" db="EMBL/GenBank/DDBJ databases">
        <title>Trombidioid mite genomics.</title>
        <authorList>
            <person name="Dong X."/>
        </authorList>
    </citation>
    <scope>NUCLEOTIDE SEQUENCE</scope>
    <source>
        <strain evidence="4">UoL-WK</strain>
    </source>
</reference>
<dbReference type="GO" id="GO:0004222">
    <property type="term" value="F:metalloendopeptidase activity"/>
    <property type="evidence" value="ECO:0007669"/>
    <property type="project" value="InterPro"/>
</dbReference>
<sequence length="115" mass="13754">VMSKQWTYASPNRANNTFSTKFMRNALFTIFPFSIFNFAQKYKILYKTILWFTSLARNLYDDMNLNIDPCEDFYEFCCGKFEQKSNLTDDQNYVSKFTIVQEKNKEKLKGMKNEI</sequence>
<evidence type="ECO:0000256" key="1">
    <source>
        <dbReference type="ARBA" id="ARBA00007357"/>
    </source>
</evidence>
<dbReference type="OrthoDB" id="6434987at2759"/>
<keyword evidence="6" id="KW-1185">Reference proteome</keyword>
<dbReference type="InterPro" id="IPR024079">
    <property type="entry name" value="MetalloPept_cat_dom_sf"/>
</dbReference>
<evidence type="ECO:0000259" key="3">
    <source>
        <dbReference type="Pfam" id="PF05649"/>
    </source>
</evidence>
<comment type="caution">
    <text evidence="4">The sequence shown here is derived from an EMBL/GenBank/DDBJ whole genome shotgun (WGS) entry which is preliminary data.</text>
</comment>
<dbReference type="InterPro" id="IPR042089">
    <property type="entry name" value="Peptidase_M13_dom_2"/>
</dbReference>
<dbReference type="Pfam" id="PF05649">
    <property type="entry name" value="Peptidase_M13_N"/>
    <property type="match status" value="1"/>
</dbReference>
<dbReference type="PANTHER" id="PTHR11733">
    <property type="entry name" value="ZINC METALLOPROTEASE FAMILY M13 NEPRILYSIN-RELATED"/>
    <property type="match status" value="1"/>
</dbReference>
<evidence type="ECO:0000313" key="5">
    <source>
        <dbReference type="EMBL" id="RWS00874.1"/>
    </source>
</evidence>
<dbReference type="EMBL" id="NCKU01010315">
    <property type="protein sequence ID" value="RWS00874.1"/>
    <property type="molecule type" value="Genomic_DNA"/>
</dbReference>
<dbReference type="InterPro" id="IPR008753">
    <property type="entry name" value="Peptidase_M13_N"/>
</dbReference>
<feature type="domain" description="Peptidase M13 N-terminal" evidence="3">
    <location>
        <begin position="69"/>
        <end position="112"/>
    </location>
</feature>
<keyword evidence="2" id="KW-0812">Transmembrane</keyword>
<feature type="non-terminal residue" evidence="4">
    <location>
        <position position="1"/>
    </location>
</feature>
<protein>
    <submittedName>
        <fullName evidence="4">Neprilysin-2-like protein</fullName>
    </submittedName>
</protein>